<evidence type="ECO:0000256" key="4">
    <source>
        <dbReference type="ARBA" id="ARBA00022692"/>
    </source>
</evidence>
<feature type="transmembrane region" description="Helical" evidence="8">
    <location>
        <begin position="40"/>
        <end position="66"/>
    </location>
</feature>
<comment type="subcellular location">
    <subcellularLocation>
        <location evidence="8">Cell membrane</location>
        <topology evidence="8">Multi-pass membrane protein</topology>
    </subcellularLocation>
</comment>
<dbReference type="EMBL" id="FQZB01000008">
    <property type="protein sequence ID" value="SHJ42267.1"/>
    <property type="molecule type" value="Genomic_DNA"/>
</dbReference>
<evidence type="ECO:0000256" key="7">
    <source>
        <dbReference type="ARBA" id="ARBA00023136"/>
    </source>
</evidence>
<evidence type="ECO:0000256" key="5">
    <source>
        <dbReference type="ARBA" id="ARBA00022801"/>
    </source>
</evidence>
<dbReference type="Proteomes" id="UP000184310">
    <property type="component" value="Unassembled WGS sequence"/>
</dbReference>
<name>A0A1M6J6L9_9CLOT</name>
<dbReference type="STRING" id="1121302.SAMN02745163_01928"/>
<comment type="similarity">
    <text evidence="8">Belongs to the AgrB family.</text>
</comment>
<feature type="transmembrane region" description="Helical" evidence="8">
    <location>
        <begin position="78"/>
        <end position="96"/>
    </location>
</feature>
<accession>A0A1M6J6L9</accession>
<sequence length="200" mass="22612">MESITSNLAVKICTIKNGDDLTYKKIKYGLDVIFINISKFLIVFLSALILGIFKEVLILSVGMIVIRRYAFGVHAKSSFVCTILTFAMTIGGVYIVKQINCTNYVLIGVFLLTSLILSIYAPADTEKRPIIGEKKRNKLKLKALGSSLVLFIICMFLKDKQIAMFIMVGTLEAALMTTPLIYKILKVRYKNYEQYERKLN</sequence>
<keyword evidence="3 8" id="KW-0645">Protease</keyword>
<keyword evidence="5 8" id="KW-0378">Hydrolase</keyword>
<dbReference type="EC" id="3.4.-.-" evidence="8"/>
<comment type="function">
    <text evidence="8">May be involved in the proteolytic processing of a quorum sensing system signal molecule precursor.</text>
</comment>
<evidence type="ECO:0000256" key="2">
    <source>
        <dbReference type="ARBA" id="ARBA00022654"/>
    </source>
</evidence>
<proteinExistence type="inferred from homology"/>
<dbReference type="Pfam" id="PF04647">
    <property type="entry name" value="AgrB"/>
    <property type="match status" value="1"/>
</dbReference>
<feature type="transmembrane region" description="Helical" evidence="8">
    <location>
        <begin position="164"/>
        <end position="185"/>
    </location>
</feature>
<evidence type="ECO:0000256" key="1">
    <source>
        <dbReference type="ARBA" id="ARBA00022475"/>
    </source>
</evidence>
<dbReference type="SMART" id="SM00793">
    <property type="entry name" value="AgrB"/>
    <property type="match status" value="1"/>
</dbReference>
<dbReference type="HAMAP" id="MF_00784">
    <property type="entry name" value="AgrB"/>
    <property type="match status" value="1"/>
</dbReference>
<feature type="transmembrane region" description="Helical" evidence="8">
    <location>
        <begin position="102"/>
        <end position="121"/>
    </location>
</feature>
<reference evidence="9 10" key="1">
    <citation type="submission" date="2016-11" db="EMBL/GenBank/DDBJ databases">
        <authorList>
            <person name="Jaros S."/>
            <person name="Januszkiewicz K."/>
            <person name="Wedrychowicz H."/>
        </authorList>
    </citation>
    <scope>NUCLEOTIDE SEQUENCE [LARGE SCALE GENOMIC DNA]</scope>
    <source>
        <strain evidence="9 10">DSM 21758</strain>
    </source>
</reference>
<evidence type="ECO:0000256" key="3">
    <source>
        <dbReference type="ARBA" id="ARBA00022670"/>
    </source>
</evidence>
<dbReference type="AlphaFoldDB" id="A0A1M6J6L9"/>
<keyword evidence="2 8" id="KW-0673">Quorum sensing</keyword>
<protein>
    <recommendedName>
        <fullName evidence="8">Putative AgrB-like protein</fullName>
        <ecNumber evidence="8">3.4.-.-</ecNumber>
    </recommendedName>
</protein>
<dbReference type="OrthoDB" id="2360675at2"/>
<evidence type="ECO:0000256" key="6">
    <source>
        <dbReference type="ARBA" id="ARBA00022989"/>
    </source>
</evidence>
<dbReference type="GO" id="GO:0005886">
    <property type="term" value="C:plasma membrane"/>
    <property type="evidence" value="ECO:0007669"/>
    <property type="project" value="UniProtKB-SubCell"/>
</dbReference>
<gene>
    <name evidence="9" type="ORF">SAMN02745163_01928</name>
</gene>
<keyword evidence="1 8" id="KW-1003">Cell membrane</keyword>
<keyword evidence="4 8" id="KW-0812">Transmembrane</keyword>
<dbReference type="GO" id="GO:0008233">
    <property type="term" value="F:peptidase activity"/>
    <property type="evidence" value="ECO:0007669"/>
    <property type="project" value="UniProtKB-UniRule"/>
</dbReference>
<evidence type="ECO:0000256" key="8">
    <source>
        <dbReference type="HAMAP-Rule" id="MF_00784"/>
    </source>
</evidence>
<organism evidence="9 10">
    <name type="scientific">Clostridium cavendishii DSM 21758</name>
    <dbReference type="NCBI Taxonomy" id="1121302"/>
    <lineage>
        <taxon>Bacteria</taxon>
        <taxon>Bacillati</taxon>
        <taxon>Bacillota</taxon>
        <taxon>Clostridia</taxon>
        <taxon>Eubacteriales</taxon>
        <taxon>Clostridiaceae</taxon>
        <taxon>Clostridium</taxon>
    </lineage>
</organism>
<keyword evidence="6 8" id="KW-1133">Transmembrane helix</keyword>
<keyword evidence="7 8" id="KW-0472">Membrane</keyword>
<dbReference type="GO" id="GO:0009372">
    <property type="term" value="P:quorum sensing"/>
    <property type="evidence" value="ECO:0007669"/>
    <property type="project" value="UniProtKB-UniRule"/>
</dbReference>
<evidence type="ECO:0000313" key="9">
    <source>
        <dbReference type="EMBL" id="SHJ42267.1"/>
    </source>
</evidence>
<keyword evidence="10" id="KW-1185">Reference proteome</keyword>
<feature type="transmembrane region" description="Helical" evidence="8">
    <location>
        <begin position="141"/>
        <end position="158"/>
    </location>
</feature>
<evidence type="ECO:0000313" key="10">
    <source>
        <dbReference type="Proteomes" id="UP000184310"/>
    </source>
</evidence>
<dbReference type="GO" id="GO:0006508">
    <property type="term" value="P:proteolysis"/>
    <property type="evidence" value="ECO:0007669"/>
    <property type="project" value="UniProtKB-KW"/>
</dbReference>
<dbReference type="RefSeq" id="WP_072986464.1">
    <property type="nucleotide sequence ID" value="NZ_FQZB01000008.1"/>
</dbReference>
<dbReference type="InterPro" id="IPR006741">
    <property type="entry name" value="AgrB"/>
</dbReference>